<dbReference type="PROSITE" id="PS00369">
    <property type="entry name" value="PTS_HPR_HIS"/>
    <property type="match status" value="1"/>
</dbReference>
<dbReference type="InterPro" id="IPR001020">
    <property type="entry name" value="PTS_HPr_His_P_site"/>
</dbReference>
<dbReference type="Pfam" id="PF00381">
    <property type="entry name" value="PTS-HPr"/>
    <property type="match status" value="1"/>
</dbReference>
<dbReference type="PROSITE" id="PS51350">
    <property type="entry name" value="PTS_HPR_DOM"/>
    <property type="match status" value="1"/>
</dbReference>
<dbReference type="Gene3D" id="3.30.1340.10">
    <property type="entry name" value="HPr-like"/>
    <property type="match status" value="1"/>
</dbReference>
<evidence type="ECO:0000259" key="6">
    <source>
        <dbReference type="PROSITE" id="PS51350"/>
    </source>
</evidence>
<evidence type="ECO:0000313" key="7">
    <source>
        <dbReference type="EMBL" id="MBC5726049.1"/>
    </source>
</evidence>
<comment type="caution">
    <text evidence="7">The sequence shown here is derived from an EMBL/GenBank/DDBJ whole genome shotgun (WGS) entry which is preliminary data.</text>
</comment>
<dbReference type="PANTHER" id="PTHR33705:SF1">
    <property type="entry name" value="PHOSPHOCARRIER PROTEIN HPR"/>
    <property type="match status" value="1"/>
</dbReference>
<organism evidence="7 8">
    <name type="scientific">Agathobaculum faecis</name>
    <dbReference type="NCBI Taxonomy" id="2763013"/>
    <lineage>
        <taxon>Bacteria</taxon>
        <taxon>Bacillati</taxon>
        <taxon>Bacillota</taxon>
        <taxon>Clostridia</taxon>
        <taxon>Eubacteriales</taxon>
        <taxon>Butyricicoccaceae</taxon>
        <taxon>Agathobaculum</taxon>
    </lineage>
</organism>
<accession>A0A923LY41</accession>
<keyword evidence="8" id="KW-1185">Reference proteome</keyword>
<feature type="domain" description="HPr" evidence="6">
    <location>
        <begin position="1"/>
        <end position="86"/>
    </location>
</feature>
<sequence>MFSQEFTIKNQTGLHARPAAQLTALCKGFPEEIRLITEKGSINPKNIIGILSAGLKKGTPITIEVKGENEQEVGNKIVAFLDGLNE</sequence>
<dbReference type="NCBIfam" id="TIGR01003">
    <property type="entry name" value="PTS_HPr_family"/>
    <property type="match status" value="1"/>
</dbReference>
<dbReference type="CDD" id="cd00367">
    <property type="entry name" value="PTS-HPr_like"/>
    <property type="match status" value="1"/>
</dbReference>
<evidence type="ECO:0000313" key="8">
    <source>
        <dbReference type="Proteomes" id="UP000606499"/>
    </source>
</evidence>
<protein>
    <recommendedName>
        <fullName evidence="2">Phosphocarrier protein HPr</fullName>
    </recommendedName>
    <alternativeName>
        <fullName evidence="5">Histidine-containing protein</fullName>
    </alternativeName>
</protein>
<evidence type="ECO:0000256" key="4">
    <source>
        <dbReference type="ARBA" id="ARBA00022597"/>
    </source>
</evidence>
<dbReference type="InterPro" id="IPR035895">
    <property type="entry name" value="HPr-like_sf"/>
</dbReference>
<dbReference type="AlphaFoldDB" id="A0A923LY41"/>
<dbReference type="Proteomes" id="UP000606499">
    <property type="component" value="Unassembled WGS sequence"/>
</dbReference>
<dbReference type="PRINTS" id="PR00107">
    <property type="entry name" value="PHOSPHOCPHPR"/>
</dbReference>
<evidence type="ECO:0000256" key="1">
    <source>
        <dbReference type="ARBA" id="ARBA00003681"/>
    </source>
</evidence>
<dbReference type="InterPro" id="IPR050399">
    <property type="entry name" value="HPr"/>
</dbReference>
<gene>
    <name evidence="7" type="ORF">H8S45_11330</name>
</gene>
<keyword evidence="3" id="KW-0813">Transport</keyword>
<dbReference type="SUPFAM" id="SSF55594">
    <property type="entry name" value="HPr-like"/>
    <property type="match status" value="1"/>
</dbReference>
<evidence type="ECO:0000256" key="3">
    <source>
        <dbReference type="ARBA" id="ARBA00022448"/>
    </source>
</evidence>
<evidence type="ECO:0000256" key="2">
    <source>
        <dbReference type="ARBA" id="ARBA00020422"/>
    </source>
</evidence>
<dbReference type="InterPro" id="IPR000032">
    <property type="entry name" value="HPr-like"/>
</dbReference>
<dbReference type="PANTHER" id="PTHR33705">
    <property type="entry name" value="PHOSPHOCARRIER PROTEIN HPR"/>
    <property type="match status" value="1"/>
</dbReference>
<reference evidence="7" key="1">
    <citation type="submission" date="2020-08" db="EMBL/GenBank/DDBJ databases">
        <title>Genome public.</title>
        <authorList>
            <person name="Liu C."/>
            <person name="Sun Q."/>
        </authorList>
    </citation>
    <scope>NUCLEOTIDE SEQUENCE</scope>
    <source>
        <strain evidence="7">NSJ-28</strain>
    </source>
</reference>
<dbReference type="RefSeq" id="WP_054328146.1">
    <property type="nucleotide sequence ID" value="NZ_JACOPL010000010.1"/>
</dbReference>
<proteinExistence type="predicted"/>
<evidence type="ECO:0000256" key="5">
    <source>
        <dbReference type="ARBA" id="ARBA00033055"/>
    </source>
</evidence>
<dbReference type="EMBL" id="JACOPL010000010">
    <property type="protein sequence ID" value="MBC5726049.1"/>
    <property type="molecule type" value="Genomic_DNA"/>
</dbReference>
<keyword evidence="4" id="KW-0762">Sugar transport</keyword>
<comment type="function">
    <text evidence="1">General (non sugar-specific) component of the phosphoenolpyruvate-dependent sugar phosphotransferase system (sugar PTS). This major carbohydrate active-transport system catalyzes the phosphorylation of incoming sugar substrates concomitantly with their translocation across the cell membrane. The phosphoryl group from phosphoenolpyruvate (PEP) is transferred to the phosphoryl carrier protein HPr by enzyme I. Phospho-HPr then transfers it to the PTS EIIA domain.</text>
</comment>
<name>A0A923LY41_9FIRM</name>